<protein>
    <submittedName>
        <fullName evidence="1">Uncharacterized protein</fullName>
    </submittedName>
</protein>
<accession>A0A381W7D8</accession>
<sequence length="82" mass="9014">MIENAAFGEAGFCSDCVHGQPIGTLLGDNNEGCLQNFVLLVITSHAFCLLNQPVGIVKNLRVIRNTTAQRISLYFQDKTRFA</sequence>
<reference evidence="1" key="1">
    <citation type="submission" date="2018-05" db="EMBL/GenBank/DDBJ databases">
        <authorList>
            <person name="Lanie J.A."/>
            <person name="Ng W.-L."/>
            <person name="Kazmierczak K.M."/>
            <person name="Andrzejewski T.M."/>
            <person name="Davidsen T.M."/>
            <person name="Wayne K.J."/>
            <person name="Tettelin H."/>
            <person name="Glass J.I."/>
            <person name="Rusch D."/>
            <person name="Podicherti R."/>
            <person name="Tsui H.-C.T."/>
            <person name="Winkler M.E."/>
        </authorList>
    </citation>
    <scope>NUCLEOTIDE SEQUENCE</scope>
</reference>
<organism evidence="1">
    <name type="scientific">marine metagenome</name>
    <dbReference type="NCBI Taxonomy" id="408172"/>
    <lineage>
        <taxon>unclassified sequences</taxon>
        <taxon>metagenomes</taxon>
        <taxon>ecological metagenomes</taxon>
    </lineage>
</organism>
<gene>
    <name evidence="1" type="ORF">METZ01_LOCUS101239</name>
</gene>
<proteinExistence type="predicted"/>
<evidence type="ECO:0000313" key="1">
    <source>
        <dbReference type="EMBL" id="SVA48385.1"/>
    </source>
</evidence>
<dbReference type="EMBL" id="UINC01010919">
    <property type="protein sequence ID" value="SVA48385.1"/>
    <property type="molecule type" value="Genomic_DNA"/>
</dbReference>
<dbReference type="AlphaFoldDB" id="A0A381W7D8"/>
<name>A0A381W7D8_9ZZZZ</name>